<dbReference type="InterPro" id="IPR041698">
    <property type="entry name" value="Methyltransf_25"/>
</dbReference>
<evidence type="ECO:0000313" key="5">
    <source>
        <dbReference type="Proteomes" id="UP001140510"/>
    </source>
</evidence>
<dbReference type="SUPFAM" id="SSF53335">
    <property type="entry name" value="S-adenosyl-L-methionine-dependent methyltransferases"/>
    <property type="match status" value="1"/>
</dbReference>
<dbReference type="OrthoDB" id="2013972at2759"/>
<name>A0A9W8Z2B6_9PLEO</name>
<accession>A0A9W8Z2B6</accession>
<feature type="domain" description="Methyltransferase" evidence="3">
    <location>
        <begin position="48"/>
        <end position="148"/>
    </location>
</feature>
<organism evidence="4 5">
    <name type="scientific">Didymella pomorum</name>
    <dbReference type="NCBI Taxonomy" id="749634"/>
    <lineage>
        <taxon>Eukaryota</taxon>
        <taxon>Fungi</taxon>
        <taxon>Dikarya</taxon>
        <taxon>Ascomycota</taxon>
        <taxon>Pezizomycotina</taxon>
        <taxon>Dothideomycetes</taxon>
        <taxon>Pleosporomycetidae</taxon>
        <taxon>Pleosporales</taxon>
        <taxon>Pleosporineae</taxon>
        <taxon>Didymellaceae</taxon>
        <taxon>Didymella</taxon>
    </lineage>
</organism>
<evidence type="ECO:0000259" key="3">
    <source>
        <dbReference type="Pfam" id="PF13649"/>
    </source>
</evidence>
<keyword evidence="5" id="KW-1185">Reference proteome</keyword>
<evidence type="ECO:0000256" key="1">
    <source>
        <dbReference type="ARBA" id="ARBA00022603"/>
    </source>
</evidence>
<dbReference type="EMBL" id="JAPEVA010000161">
    <property type="protein sequence ID" value="KAJ4395366.1"/>
    <property type="molecule type" value="Genomic_DNA"/>
</dbReference>
<sequence>MSQKYDATWSDAAAKRYGGTIGAISSHAAIELTNMATKLHNLNPESRVLDVGCGPGAVTLALLAQSPTTAIEAIDTAPKMLEDLTTNVANTGISTPKITTREVDIHDLASTYSLSTFSHIFASFVLHVAARSFSTSVADMLHILAPGGILAIATFTPHSDPYLIWDRVCRTHDPNFSPPNFAPDPKAWTTPGQVAAGMQTAGLVDIKSVVRRAPFPLRGVEEWADFFFDGKNPASEAIIRPFFETHDVSKKDVKETFKRVVKDEWDEGRNVLMEFVLAVGRKP</sequence>
<dbReference type="Proteomes" id="UP001140510">
    <property type="component" value="Unassembled WGS sequence"/>
</dbReference>
<keyword evidence="1" id="KW-0489">Methyltransferase</keyword>
<dbReference type="PANTHER" id="PTHR43861:SF1">
    <property type="entry name" value="TRANS-ACONITATE 2-METHYLTRANSFERASE"/>
    <property type="match status" value="1"/>
</dbReference>
<dbReference type="Gene3D" id="3.40.50.150">
    <property type="entry name" value="Vaccinia Virus protein VP39"/>
    <property type="match status" value="1"/>
</dbReference>
<dbReference type="CDD" id="cd02440">
    <property type="entry name" value="AdoMet_MTases"/>
    <property type="match status" value="1"/>
</dbReference>
<dbReference type="Pfam" id="PF13649">
    <property type="entry name" value="Methyltransf_25"/>
    <property type="match status" value="1"/>
</dbReference>
<proteinExistence type="predicted"/>
<dbReference type="GO" id="GO:0032259">
    <property type="term" value="P:methylation"/>
    <property type="evidence" value="ECO:0007669"/>
    <property type="project" value="UniProtKB-KW"/>
</dbReference>
<dbReference type="GO" id="GO:0008168">
    <property type="term" value="F:methyltransferase activity"/>
    <property type="evidence" value="ECO:0007669"/>
    <property type="project" value="UniProtKB-KW"/>
</dbReference>
<gene>
    <name evidence="4" type="ORF">N0V91_010887</name>
</gene>
<dbReference type="PANTHER" id="PTHR43861">
    <property type="entry name" value="TRANS-ACONITATE 2-METHYLTRANSFERASE-RELATED"/>
    <property type="match status" value="1"/>
</dbReference>
<protein>
    <recommendedName>
        <fullName evidence="3">Methyltransferase domain-containing protein</fullName>
    </recommendedName>
</protein>
<keyword evidence="2" id="KW-0808">Transferase</keyword>
<dbReference type="AlphaFoldDB" id="A0A9W8Z2B6"/>
<evidence type="ECO:0000313" key="4">
    <source>
        <dbReference type="EMBL" id="KAJ4395366.1"/>
    </source>
</evidence>
<reference evidence="4" key="1">
    <citation type="submission" date="2022-10" db="EMBL/GenBank/DDBJ databases">
        <title>Tapping the CABI collections for fungal endophytes: first genome assemblies for Collariella, Neodidymelliopsis, Ascochyta clinopodiicola, Didymella pomorum, Didymosphaeria variabile, Neocosmospora piperis and Neocucurbitaria cava.</title>
        <authorList>
            <person name="Hill R."/>
        </authorList>
    </citation>
    <scope>NUCLEOTIDE SEQUENCE</scope>
    <source>
        <strain evidence="4">IMI 355091</strain>
    </source>
</reference>
<evidence type="ECO:0000256" key="2">
    <source>
        <dbReference type="ARBA" id="ARBA00022679"/>
    </source>
</evidence>
<dbReference type="InterPro" id="IPR029063">
    <property type="entry name" value="SAM-dependent_MTases_sf"/>
</dbReference>
<comment type="caution">
    <text evidence="4">The sequence shown here is derived from an EMBL/GenBank/DDBJ whole genome shotgun (WGS) entry which is preliminary data.</text>
</comment>